<proteinExistence type="predicted"/>
<evidence type="ECO:0000313" key="1">
    <source>
        <dbReference type="EMBL" id="GMN52642.1"/>
    </source>
</evidence>
<protein>
    <submittedName>
        <fullName evidence="1">Uncharacterized protein</fullName>
    </submittedName>
</protein>
<organism evidence="1 2">
    <name type="scientific">Ficus carica</name>
    <name type="common">Common fig</name>
    <dbReference type="NCBI Taxonomy" id="3494"/>
    <lineage>
        <taxon>Eukaryota</taxon>
        <taxon>Viridiplantae</taxon>
        <taxon>Streptophyta</taxon>
        <taxon>Embryophyta</taxon>
        <taxon>Tracheophyta</taxon>
        <taxon>Spermatophyta</taxon>
        <taxon>Magnoliopsida</taxon>
        <taxon>eudicotyledons</taxon>
        <taxon>Gunneridae</taxon>
        <taxon>Pentapetalae</taxon>
        <taxon>rosids</taxon>
        <taxon>fabids</taxon>
        <taxon>Rosales</taxon>
        <taxon>Moraceae</taxon>
        <taxon>Ficeae</taxon>
        <taxon>Ficus</taxon>
    </lineage>
</organism>
<dbReference type="EMBL" id="BTGU01000042">
    <property type="protein sequence ID" value="GMN52642.1"/>
    <property type="molecule type" value="Genomic_DNA"/>
</dbReference>
<evidence type="ECO:0000313" key="2">
    <source>
        <dbReference type="Proteomes" id="UP001187192"/>
    </source>
</evidence>
<dbReference type="Proteomes" id="UP001187192">
    <property type="component" value="Unassembled WGS sequence"/>
</dbReference>
<gene>
    <name evidence="1" type="ORF">TIFTF001_021792</name>
</gene>
<sequence length="66" mass="7319">MSRSQCPILVSTIVLKQRSLQTGPLPRLAVSRFPRECRPLQHLVCSLAVPPPGIKARGSPTRTWTK</sequence>
<accession>A0AA88AL01</accession>
<comment type="caution">
    <text evidence="1">The sequence shown here is derived from an EMBL/GenBank/DDBJ whole genome shotgun (WGS) entry which is preliminary data.</text>
</comment>
<dbReference type="AlphaFoldDB" id="A0AA88AL01"/>
<reference evidence="1" key="1">
    <citation type="submission" date="2023-07" db="EMBL/GenBank/DDBJ databases">
        <title>draft genome sequence of fig (Ficus carica).</title>
        <authorList>
            <person name="Takahashi T."/>
            <person name="Nishimura K."/>
        </authorList>
    </citation>
    <scope>NUCLEOTIDE SEQUENCE</scope>
</reference>
<keyword evidence="2" id="KW-1185">Reference proteome</keyword>
<name>A0AA88AL01_FICCA</name>